<feature type="transmembrane region" description="Helical" evidence="1">
    <location>
        <begin position="147"/>
        <end position="165"/>
    </location>
</feature>
<accession>A0A7K1TCH7</accession>
<dbReference type="RefSeq" id="WP_157563559.1">
    <property type="nucleotide sequence ID" value="NZ_WQKZ01000002.1"/>
</dbReference>
<name>A0A7K1TCH7_9BACT</name>
<keyword evidence="1" id="KW-1133">Transmembrane helix</keyword>
<evidence type="ECO:0000313" key="2">
    <source>
        <dbReference type="EMBL" id="MVN76073.1"/>
    </source>
</evidence>
<sequence>MLLLTLPALAAPTAHWLATYQHRELLLSQGLGLLGGWALLNLLGSGYQLPRTDQRAWPHHFHFMNSCWGFINAILAAVGILRTHPGRPPLGLTPAGALEAQVSLERIFLFNAILDVGYMLVGLWLLSRAARPTAQRPERLFGYGRSLQLQGAFLLLFDVVMWLVVRH</sequence>
<dbReference type="AlphaFoldDB" id="A0A7K1TCH7"/>
<dbReference type="EMBL" id="WQKZ01000002">
    <property type="protein sequence ID" value="MVN76073.1"/>
    <property type="molecule type" value="Genomic_DNA"/>
</dbReference>
<keyword evidence="3" id="KW-1185">Reference proteome</keyword>
<comment type="caution">
    <text evidence="2">The sequence shown here is derived from an EMBL/GenBank/DDBJ whole genome shotgun (WGS) entry which is preliminary data.</text>
</comment>
<protein>
    <submittedName>
        <fullName evidence="2">Uncharacterized protein</fullName>
    </submittedName>
</protein>
<keyword evidence="1" id="KW-0812">Transmembrane</keyword>
<evidence type="ECO:0000256" key="1">
    <source>
        <dbReference type="SAM" id="Phobius"/>
    </source>
</evidence>
<feature type="transmembrane region" description="Helical" evidence="1">
    <location>
        <begin position="27"/>
        <end position="49"/>
    </location>
</feature>
<dbReference type="Proteomes" id="UP000441336">
    <property type="component" value="Unassembled WGS sequence"/>
</dbReference>
<keyword evidence="1" id="KW-0472">Membrane</keyword>
<dbReference type="InterPro" id="IPR054261">
    <property type="entry name" value="DUF6992"/>
</dbReference>
<organism evidence="2 3">
    <name type="scientific">Hymenobacter ginkgonis</name>
    <dbReference type="NCBI Taxonomy" id="2682976"/>
    <lineage>
        <taxon>Bacteria</taxon>
        <taxon>Pseudomonadati</taxon>
        <taxon>Bacteroidota</taxon>
        <taxon>Cytophagia</taxon>
        <taxon>Cytophagales</taxon>
        <taxon>Hymenobacteraceae</taxon>
        <taxon>Hymenobacter</taxon>
    </lineage>
</organism>
<gene>
    <name evidence="2" type="ORF">GO988_07030</name>
</gene>
<dbReference type="Pfam" id="PF22503">
    <property type="entry name" value="DUF6992"/>
    <property type="match status" value="1"/>
</dbReference>
<feature type="transmembrane region" description="Helical" evidence="1">
    <location>
        <begin position="107"/>
        <end position="126"/>
    </location>
</feature>
<proteinExistence type="predicted"/>
<evidence type="ECO:0000313" key="3">
    <source>
        <dbReference type="Proteomes" id="UP000441336"/>
    </source>
</evidence>
<reference evidence="2 3" key="1">
    <citation type="submission" date="2019-12" db="EMBL/GenBank/DDBJ databases">
        <title>Hymenobacter sp. HMF4947 Genome sequencing and assembly.</title>
        <authorList>
            <person name="Kang H."/>
            <person name="Cha I."/>
            <person name="Kim H."/>
            <person name="Joh K."/>
        </authorList>
    </citation>
    <scope>NUCLEOTIDE SEQUENCE [LARGE SCALE GENOMIC DNA]</scope>
    <source>
        <strain evidence="2 3">HMF4947</strain>
    </source>
</reference>
<feature type="transmembrane region" description="Helical" evidence="1">
    <location>
        <begin position="61"/>
        <end position="81"/>
    </location>
</feature>